<evidence type="ECO:0000256" key="6">
    <source>
        <dbReference type="RuleBase" id="RU000680"/>
    </source>
</evidence>
<keyword evidence="5 6" id="KW-0472">Membrane</keyword>
<proteinExistence type="inferred from homology"/>
<accession>A0ABD0L9R5</accession>
<dbReference type="Pfam" id="PF01146">
    <property type="entry name" value="Caveolin"/>
    <property type="match status" value="1"/>
</dbReference>
<dbReference type="PANTHER" id="PTHR10844:SF19">
    <property type="entry name" value="CAVEOLIN-2"/>
    <property type="match status" value="1"/>
</dbReference>
<dbReference type="Proteomes" id="UP001519460">
    <property type="component" value="Unassembled WGS sequence"/>
</dbReference>
<comment type="caution">
    <text evidence="7">The sequence shown here is derived from an EMBL/GenBank/DDBJ whole genome shotgun (WGS) entry which is preliminary data.</text>
</comment>
<gene>
    <name evidence="7" type="ORF">BaRGS_00012527</name>
</gene>
<evidence type="ECO:0000313" key="8">
    <source>
        <dbReference type="Proteomes" id="UP001519460"/>
    </source>
</evidence>
<comment type="similarity">
    <text evidence="2 6">Belongs to the caveolin family.</text>
</comment>
<dbReference type="GO" id="GO:0005901">
    <property type="term" value="C:caveola"/>
    <property type="evidence" value="ECO:0007669"/>
    <property type="project" value="UniProtKB-SubCell"/>
</dbReference>
<keyword evidence="8" id="KW-1185">Reference proteome</keyword>
<dbReference type="PANTHER" id="PTHR10844">
    <property type="entry name" value="CAVEOLIN"/>
    <property type="match status" value="1"/>
</dbReference>
<evidence type="ECO:0000256" key="2">
    <source>
        <dbReference type="ARBA" id="ARBA00010988"/>
    </source>
</evidence>
<reference evidence="7 8" key="1">
    <citation type="journal article" date="2023" name="Sci. Data">
        <title>Genome assembly of the Korean intertidal mud-creeper Batillaria attramentaria.</title>
        <authorList>
            <person name="Patra A.K."/>
            <person name="Ho P.T."/>
            <person name="Jun S."/>
            <person name="Lee S.J."/>
            <person name="Kim Y."/>
            <person name="Won Y.J."/>
        </authorList>
    </citation>
    <scope>NUCLEOTIDE SEQUENCE [LARGE SCALE GENOMIC DNA]</scope>
    <source>
        <strain evidence="7">Wonlab-2016</strain>
    </source>
</reference>
<keyword evidence="3 6" id="KW-1003">Cell membrane</keyword>
<dbReference type="EMBL" id="JACVVK020000069">
    <property type="protein sequence ID" value="KAK7496117.1"/>
    <property type="molecule type" value="Genomic_DNA"/>
</dbReference>
<dbReference type="GO" id="GO:0000139">
    <property type="term" value="C:Golgi membrane"/>
    <property type="evidence" value="ECO:0007669"/>
    <property type="project" value="UniProtKB-SubCell"/>
</dbReference>
<evidence type="ECO:0000256" key="4">
    <source>
        <dbReference type="ARBA" id="ARBA00023034"/>
    </source>
</evidence>
<dbReference type="InterPro" id="IPR001612">
    <property type="entry name" value="Caveolin"/>
</dbReference>
<protein>
    <recommendedName>
        <fullName evidence="6">Caveolin</fullName>
    </recommendedName>
</protein>
<comment type="function">
    <text evidence="6">May act as a scaffolding protein within caveolar membranes. Interacts directly with G-protein alpha subunits and can functionally regulate their activity.</text>
</comment>
<sequence length="128" mass="14585">MADLDMVNRDPNNINDHLKVSFEDVLAEPEGAHSIDCVWSLSYKCFNCWKNICYMLHTLCFGICIAAEWGCEFAYIAFVHIWYITPLFKILEINCGCCQKLYGMCVHCCLDPCCEACGLLFTAFKKDG</sequence>
<dbReference type="AlphaFoldDB" id="A0ABD0L9R5"/>
<comment type="subcellular location">
    <subcellularLocation>
        <location evidence="1 6">Cell membrane</location>
        <topology evidence="1 6">Peripheral membrane protein</topology>
    </subcellularLocation>
    <subcellularLocation>
        <location evidence="6">Golgi apparatus membrane</location>
        <topology evidence="6">Peripheral membrane protein</topology>
    </subcellularLocation>
    <subcellularLocation>
        <location evidence="6">Membrane</location>
        <location evidence="6">Caveola</location>
        <topology evidence="6">Peripheral membrane protein</topology>
    </subcellularLocation>
</comment>
<keyword evidence="4 6" id="KW-0333">Golgi apparatus</keyword>
<organism evidence="7 8">
    <name type="scientific">Batillaria attramentaria</name>
    <dbReference type="NCBI Taxonomy" id="370345"/>
    <lineage>
        <taxon>Eukaryota</taxon>
        <taxon>Metazoa</taxon>
        <taxon>Spiralia</taxon>
        <taxon>Lophotrochozoa</taxon>
        <taxon>Mollusca</taxon>
        <taxon>Gastropoda</taxon>
        <taxon>Caenogastropoda</taxon>
        <taxon>Sorbeoconcha</taxon>
        <taxon>Cerithioidea</taxon>
        <taxon>Batillariidae</taxon>
        <taxon>Batillaria</taxon>
    </lineage>
</organism>
<evidence type="ECO:0000256" key="3">
    <source>
        <dbReference type="ARBA" id="ARBA00022475"/>
    </source>
</evidence>
<evidence type="ECO:0000256" key="1">
    <source>
        <dbReference type="ARBA" id="ARBA00004202"/>
    </source>
</evidence>
<evidence type="ECO:0000256" key="5">
    <source>
        <dbReference type="ARBA" id="ARBA00023136"/>
    </source>
</evidence>
<name>A0ABD0L9R5_9CAEN</name>
<evidence type="ECO:0000313" key="7">
    <source>
        <dbReference type="EMBL" id="KAK7496117.1"/>
    </source>
</evidence>